<dbReference type="Proteomes" id="UP000276215">
    <property type="component" value="Unassembled WGS sequence"/>
</dbReference>
<protein>
    <submittedName>
        <fullName evidence="1">Uncharacterized protein</fullName>
    </submittedName>
</protein>
<organism evidence="1 2">
    <name type="scientific">Choiromyces venosus 120613-1</name>
    <dbReference type="NCBI Taxonomy" id="1336337"/>
    <lineage>
        <taxon>Eukaryota</taxon>
        <taxon>Fungi</taxon>
        <taxon>Dikarya</taxon>
        <taxon>Ascomycota</taxon>
        <taxon>Pezizomycotina</taxon>
        <taxon>Pezizomycetes</taxon>
        <taxon>Pezizales</taxon>
        <taxon>Tuberaceae</taxon>
        <taxon>Choiromyces</taxon>
    </lineage>
</organism>
<name>A0A3N4K484_9PEZI</name>
<accession>A0A3N4K484</accession>
<keyword evidence="2" id="KW-1185">Reference proteome</keyword>
<sequence>MIGVTGGIESLHWNDLEGTLEIVIYTIVCVHDFISFLLPLSLSWDELYRSTVVLEYVSLEQELTKLIMIESIIAMTLMLDFQYIQYARKRRASKTVLLRFVGRFQYGIRISKTKKKNIPNVAQLLSRKPPSGPSVARSTNVEDRAAGYKYGMVLITTK</sequence>
<evidence type="ECO:0000313" key="2">
    <source>
        <dbReference type="Proteomes" id="UP000276215"/>
    </source>
</evidence>
<reference evidence="1 2" key="1">
    <citation type="journal article" date="2018" name="Nat. Ecol. Evol.">
        <title>Pezizomycetes genomes reveal the molecular basis of ectomycorrhizal truffle lifestyle.</title>
        <authorList>
            <person name="Murat C."/>
            <person name="Payen T."/>
            <person name="Noel B."/>
            <person name="Kuo A."/>
            <person name="Morin E."/>
            <person name="Chen J."/>
            <person name="Kohler A."/>
            <person name="Krizsan K."/>
            <person name="Balestrini R."/>
            <person name="Da Silva C."/>
            <person name="Montanini B."/>
            <person name="Hainaut M."/>
            <person name="Levati E."/>
            <person name="Barry K.W."/>
            <person name="Belfiori B."/>
            <person name="Cichocki N."/>
            <person name="Clum A."/>
            <person name="Dockter R.B."/>
            <person name="Fauchery L."/>
            <person name="Guy J."/>
            <person name="Iotti M."/>
            <person name="Le Tacon F."/>
            <person name="Lindquist E.A."/>
            <person name="Lipzen A."/>
            <person name="Malagnac F."/>
            <person name="Mello A."/>
            <person name="Molinier V."/>
            <person name="Miyauchi S."/>
            <person name="Poulain J."/>
            <person name="Riccioni C."/>
            <person name="Rubini A."/>
            <person name="Sitrit Y."/>
            <person name="Splivallo R."/>
            <person name="Traeger S."/>
            <person name="Wang M."/>
            <person name="Zifcakova L."/>
            <person name="Wipf D."/>
            <person name="Zambonelli A."/>
            <person name="Paolocci F."/>
            <person name="Nowrousian M."/>
            <person name="Ottonello S."/>
            <person name="Baldrian P."/>
            <person name="Spatafora J.W."/>
            <person name="Henrissat B."/>
            <person name="Nagy L.G."/>
            <person name="Aury J.M."/>
            <person name="Wincker P."/>
            <person name="Grigoriev I.V."/>
            <person name="Bonfante P."/>
            <person name="Martin F.M."/>
        </authorList>
    </citation>
    <scope>NUCLEOTIDE SEQUENCE [LARGE SCALE GENOMIC DNA]</scope>
    <source>
        <strain evidence="1 2">120613-1</strain>
    </source>
</reference>
<dbReference type="AlphaFoldDB" id="A0A3N4K484"/>
<evidence type="ECO:0000313" key="1">
    <source>
        <dbReference type="EMBL" id="RPB05386.1"/>
    </source>
</evidence>
<gene>
    <name evidence="1" type="ORF">L873DRAFT_788419</name>
</gene>
<dbReference type="EMBL" id="ML120353">
    <property type="protein sequence ID" value="RPB05386.1"/>
    <property type="molecule type" value="Genomic_DNA"/>
</dbReference>
<proteinExistence type="predicted"/>